<organism evidence="11 12">
    <name type="scientific">Anisodus tanguticus</name>
    <dbReference type="NCBI Taxonomy" id="243964"/>
    <lineage>
        <taxon>Eukaryota</taxon>
        <taxon>Viridiplantae</taxon>
        <taxon>Streptophyta</taxon>
        <taxon>Embryophyta</taxon>
        <taxon>Tracheophyta</taxon>
        <taxon>Spermatophyta</taxon>
        <taxon>Magnoliopsida</taxon>
        <taxon>eudicotyledons</taxon>
        <taxon>Gunneridae</taxon>
        <taxon>Pentapetalae</taxon>
        <taxon>asterids</taxon>
        <taxon>lamiids</taxon>
        <taxon>Solanales</taxon>
        <taxon>Solanaceae</taxon>
        <taxon>Solanoideae</taxon>
        <taxon>Hyoscyameae</taxon>
        <taxon>Anisodus</taxon>
    </lineage>
</organism>
<keyword evidence="6 10" id="KW-1133">Transmembrane helix</keyword>
<protein>
    <submittedName>
        <fullName evidence="11">Uncharacterized protein</fullName>
    </submittedName>
</protein>
<dbReference type="PANTHER" id="PTHR32409">
    <property type="entry name" value="MITOCHONDRIAL IMPORT RECEPTOR SUBUNIT TOM20-1-RELATED"/>
    <property type="match status" value="1"/>
</dbReference>
<keyword evidence="3 10" id="KW-0812">Transmembrane</keyword>
<name>A0AAE1VDL6_9SOLA</name>
<evidence type="ECO:0000256" key="5">
    <source>
        <dbReference type="ARBA" id="ARBA00022927"/>
    </source>
</evidence>
<dbReference type="PANTHER" id="PTHR32409:SF15">
    <property type="entry name" value="MITOCHONDRIAL IMPORT RECEPTOR SUBUNIT TOM20 ISOFORM X1-RELATED"/>
    <property type="match status" value="1"/>
</dbReference>
<keyword evidence="8 10" id="KW-0472">Membrane</keyword>
<evidence type="ECO:0000256" key="2">
    <source>
        <dbReference type="ARBA" id="ARBA00022448"/>
    </source>
</evidence>
<keyword evidence="5" id="KW-0653">Protein transport</keyword>
<evidence type="ECO:0000256" key="8">
    <source>
        <dbReference type="ARBA" id="ARBA00023136"/>
    </source>
</evidence>
<dbReference type="EMBL" id="JAVYJV010000012">
    <property type="protein sequence ID" value="KAK4357624.1"/>
    <property type="molecule type" value="Genomic_DNA"/>
</dbReference>
<keyword evidence="12" id="KW-1185">Reference proteome</keyword>
<dbReference type="Proteomes" id="UP001291623">
    <property type="component" value="Unassembled WGS sequence"/>
</dbReference>
<keyword evidence="2" id="KW-0813">Transport</keyword>
<feature type="region of interest" description="Disordered" evidence="9">
    <location>
        <begin position="72"/>
        <end position="104"/>
    </location>
</feature>
<evidence type="ECO:0000256" key="7">
    <source>
        <dbReference type="ARBA" id="ARBA00023128"/>
    </source>
</evidence>
<evidence type="ECO:0000256" key="4">
    <source>
        <dbReference type="ARBA" id="ARBA00022787"/>
    </source>
</evidence>
<gene>
    <name evidence="11" type="ORF">RND71_023234</name>
</gene>
<comment type="caution">
    <text evidence="11">The sequence shown here is derived from an EMBL/GenBank/DDBJ whole genome shotgun (WGS) entry which is preliminary data.</text>
</comment>
<evidence type="ECO:0000256" key="1">
    <source>
        <dbReference type="ARBA" id="ARBA00004572"/>
    </source>
</evidence>
<feature type="transmembrane region" description="Helical" evidence="10">
    <location>
        <begin position="177"/>
        <end position="197"/>
    </location>
</feature>
<dbReference type="GO" id="GO:0005742">
    <property type="term" value="C:mitochondrial outer membrane translocase complex"/>
    <property type="evidence" value="ECO:0007669"/>
    <property type="project" value="InterPro"/>
</dbReference>
<evidence type="ECO:0000313" key="11">
    <source>
        <dbReference type="EMBL" id="KAK4357624.1"/>
    </source>
</evidence>
<proteinExistence type="predicted"/>
<reference evidence="11" key="1">
    <citation type="submission" date="2023-12" db="EMBL/GenBank/DDBJ databases">
        <title>Genome assembly of Anisodus tanguticus.</title>
        <authorList>
            <person name="Wang Y.-J."/>
        </authorList>
    </citation>
    <scope>NUCLEOTIDE SEQUENCE</scope>
    <source>
        <strain evidence="11">KB-2021</strain>
        <tissue evidence="11">Leaf</tissue>
    </source>
</reference>
<evidence type="ECO:0000256" key="6">
    <source>
        <dbReference type="ARBA" id="ARBA00022989"/>
    </source>
</evidence>
<accession>A0AAE1VDL6</accession>
<feature type="compositionally biased region" description="Polar residues" evidence="9">
    <location>
        <begin position="85"/>
        <end position="104"/>
    </location>
</feature>
<dbReference type="GO" id="GO:0045040">
    <property type="term" value="P:protein insertion into mitochondrial outer membrane"/>
    <property type="evidence" value="ECO:0007669"/>
    <property type="project" value="InterPro"/>
</dbReference>
<dbReference type="GO" id="GO:0015031">
    <property type="term" value="P:protein transport"/>
    <property type="evidence" value="ECO:0007669"/>
    <property type="project" value="UniProtKB-KW"/>
</dbReference>
<dbReference type="Pfam" id="PF06552">
    <property type="entry name" value="TOM20_plant"/>
    <property type="match status" value="1"/>
</dbReference>
<dbReference type="AlphaFoldDB" id="A0AAE1VDL6"/>
<keyword evidence="7" id="KW-0496">Mitochondrion</keyword>
<comment type="subcellular location">
    <subcellularLocation>
        <location evidence="1">Mitochondrion outer membrane</location>
        <topology evidence="1">Single-pass membrane protein</topology>
    </subcellularLocation>
</comment>
<evidence type="ECO:0000256" key="3">
    <source>
        <dbReference type="ARBA" id="ARBA00022692"/>
    </source>
</evidence>
<evidence type="ECO:0000256" key="10">
    <source>
        <dbReference type="SAM" id="Phobius"/>
    </source>
</evidence>
<keyword evidence="4" id="KW-1000">Mitochondrion outer membrane</keyword>
<sequence length="208" mass="23394">MQNQSTKYANLIRLYLLARAVTMRTWTLSSQLKKVKKNKLLLYHKMCIWREKLHETPLKQFFTKGFPRTTMSHAAPNVATDDKTSQATFQPTSEDAHTPTSSRRLSTINREATTVNRHPELDYKNTKRALGISTQKYGSEAMLLNMQLQQGAIQQAFGGSSTSFNAKSSAMKANHDLMYDVFGWVLLGAGILAWLGMAKSQAHSSPPR</sequence>
<evidence type="ECO:0000313" key="12">
    <source>
        <dbReference type="Proteomes" id="UP001291623"/>
    </source>
</evidence>
<evidence type="ECO:0000256" key="9">
    <source>
        <dbReference type="SAM" id="MobiDB-lite"/>
    </source>
</evidence>
<dbReference type="InterPro" id="IPR010547">
    <property type="entry name" value="TOM20_imprt_rcpt"/>
</dbReference>